<dbReference type="Pfam" id="PF06695">
    <property type="entry name" value="Sm_multidrug_ex"/>
    <property type="match status" value="1"/>
</dbReference>
<sequence length="396" mass="41650">MAAPVYIHSNNSNPQAQLPKMIASPILCTIRRALHHPLLQARSLSLSLCLGGAMAMAKVSPSPSPPCPSLSSPIMVSRFFTSSLCVPIRPAPHVLFTPRPSLSLRPRLTPRASATGSANGNGNGNGNVVPGVGFNVGFDRRSATGAELGVACAPSAGLGFGGSSRWVSSRMIRGVLVAAPLIFGALFGNAIASAAAEHSIGSSSLGLKVAAFLRGSGLSDEAIVAAVASLPALELRGAIPVGYWMKLPPQKTYALAVIGNMLPVPFIALYLEKFFNYVASSSEGGRKLVDKIITNTRRKAEPIEEFKWIGLMLFVAVPFPGTGAWTGAFAASILGMSFWESMSANFVGVLLAGILVNLVVSVGIREAIFVGIALFLLSLFMWRILRFFNQKKASDA</sequence>
<evidence type="ECO:0000313" key="3">
    <source>
        <dbReference type="Proteomes" id="UP000822688"/>
    </source>
</evidence>
<dbReference type="InterPro" id="IPR009577">
    <property type="entry name" value="Sm_multidrug_ex"/>
</dbReference>
<feature type="transmembrane region" description="Helical" evidence="1">
    <location>
        <begin position="367"/>
        <end position="385"/>
    </location>
</feature>
<keyword evidence="1" id="KW-0472">Membrane</keyword>
<feature type="transmembrane region" description="Helical" evidence="1">
    <location>
        <begin position="175"/>
        <end position="196"/>
    </location>
</feature>
<dbReference type="PANTHER" id="PTHR36007">
    <property type="entry name" value="TRANSPORT PROTEIN-RELATED"/>
    <property type="match status" value="1"/>
</dbReference>
<feature type="transmembrane region" description="Helical" evidence="1">
    <location>
        <begin position="342"/>
        <end position="360"/>
    </location>
</feature>
<accession>A0A8T0I2X4</accession>
<evidence type="ECO:0000256" key="1">
    <source>
        <dbReference type="SAM" id="Phobius"/>
    </source>
</evidence>
<gene>
    <name evidence="2" type="ORF">KC19_5G117000</name>
</gene>
<evidence type="ECO:0000313" key="2">
    <source>
        <dbReference type="EMBL" id="KAG0576908.1"/>
    </source>
</evidence>
<keyword evidence="3" id="KW-1185">Reference proteome</keyword>
<organism evidence="2 3">
    <name type="scientific">Ceratodon purpureus</name>
    <name type="common">Fire moss</name>
    <name type="synonym">Dicranum purpureum</name>
    <dbReference type="NCBI Taxonomy" id="3225"/>
    <lineage>
        <taxon>Eukaryota</taxon>
        <taxon>Viridiplantae</taxon>
        <taxon>Streptophyta</taxon>
        <taxon>Embryophyta</taxon>
        <taxon>Bryophyta</taxon>
        <taxon>Bryophytina</taxon>
        <taxon>Bryopsida</taxon>
        <taxon>Dicranidae</taxon>
        <taxon>Pseudoditrichales</taxon>
        <taxon>Ditrichaceae</taxon>
        <taxon>Ceratodon</taxon>
    </lineage>
</organism>
<comment type="caution">
    <text evidence="2">The sequence shown here is derived from an EMBL/GenBank/DDBJ whole genome shotgun (WGS) entry which is preliminary data.</text>
</comment>
<feature type="transmembrane region" description="Helical" evidence="1">
    <location>
        <begin position="253"/>
        <end position="271"/>
    </location>
</feature>
<dbReference type="AlphaFoldDB" id="A0A8T0I2X4"/>
<dbReference type="EMBL" id="CM026425">
    <property type="protein sequence ID" value="KAG0576908.1"/>
    <property type="molecule type" value="Genomic_DNA"/>
</dbReference>
<proteinExistence type="predicted"/>
<name>A0A8T0I2X4_CERPU</name>
<keyword evidence="1" id="KW-0812">Transmembrane</keyword>
<dbReference type="PANTHER" id="PTHR36007:SF2">
    <property type="entry name" value="TRANSPORT PROTEIN-RELATED"/>
    <property type="match status" value="1"/>
</dbReference>
<dbReference type="GO" id="GO:0009507">
    <property type="term" value="C:chloroplast"/>
    <property type="evidence" value="ECO:0007669"/>
    <property type="project" value="TreeGrafter"/>
</dbReference>
<feature type="transmembrane region" description="Helical" evidence="1">
    <location>
        <begin position="308"/>
        <end position="336"/>
    </location>
</feature>
<dbReference type="Proteomes" id="UP000822688">
    <property type="component" value="Chromosome 5"/>
</dbReference>
<protein>
    <submittedName>
        <fullName evidence="2">Uncharacterized protein</fullName>
    </submittedName>
</protein>
<keyword evidence="1" id="KW-1133">Transmembrane helix</keyword>
<reference evidence="2" key="1">
    <citation type="submission" date="2020-06" db="EMBL/GenBank/DDBJ databases">
        <title>WGS assembly of Ceratodon purpureus strain R40.</title>
        <authorList>
            <person name="Carey S.B."/>
            <person name="Jenkins J."/>
            <person name="Shu S."/>
            <person name="Lovell J.T."/>
            <person name="Sreedasyam A."/>
            <person name="Maumus F."/>
            <person name="Tiley G.P."/>
            <person name="Fernandez-Pozo N."/>
            <person name="Barry K."/>
            <person name="Chen C."/>
            <person name="Wang M."/>
            <person name="Lipzen A."/>
            <person name="Daum C."/>
            <person name="Saski C.A."/>
            <person name="Payton A.C."/>
            <person name="Mcbreen J.C."/>
            <person name="Conrad R.E."/>
            <person name="Kollar L.M."/>
            <person name="Olsson S."/>
            <person name="Huttunen S."/>
            <person name="Landis J.B."/>
            <person name="Wickett N.J."/>
            <person name="Johnson M.G."/>
            <person name="Rensing S.A."/>
            <person name="Grimwood J."/>
            <person name="Schmutz J."/>
            <person name="Mcdaniel S.F."/>
        </authorList>
    </citation>
    <scope>NUCLEOTIDE SEQUENCE</scope>
    <source>
        <strain evidence="2">R40</strain>
    </source>
</reference>